<organism evidence="2 3">
    <name type="scientific">Pleuronectes platessa</name>
    <name type="common">European plaice</name>
    <dbReference type="NCBI Taxonomy" id="8262"/>
    <lineage>
        <taxon>Eukaryota</taxon>
        <taxon>Metazoa</taxon>
        <taxon>Chordata</taxon>
        <taxon>Craniata</taxon>
        <taxon>Vertebrata</taxon>
        <taxon>Euteleostomi</taxon>
        <taxon>Actinopterygii</taxon>
        <taxon>Neopterygii</taxon>
        <taxon>Teleostei</taxon>
        <taxon>Neoteleostei</taxon>
        <taxon>Acanthomorphata</taxon>
        <taxon>Carangaria</taxon>
        <taxon>Pleuronectiformes</taxon>
        <taxon>Pleuronectoidei</taxon>
        <taxon>Pleuronectidae</taxon>
        <taxon>Pleuronectes</taxon>
    </lineage>
</organism>
<keyword evidence="3" id="KW-1185">Reference proteome</keyword>
<evidence type="ECO:0000313" key="3">
    <source>
        <dbReference type="Proteomes" id="UP001153269"/>
    </source>
</evidence>
<dbReference type="Proteomes" id="UP001153269">
    <property type="component" value="Unassembled WGS sequence"/>
</dbReference>
<sequence length="121" mass="13368">MSGINLLASLERRGEEGRGGERRGEERRGEKGRGEDRRGREGRGGQRRGEEEEGARCVGPREDAVKWISRSCIQVASAQSLSLVLGSSPFERGSKKLWLFADENLTCLSTKTPVLSAFLVY</sequence>
<comment type="caution">
    <text evidence="2">The sequence shown here is derived from an EMBL/GenBank/DDBJ whole genome shotgun (WGS) entry which is preliminary data.</text>
</comment>
<dbReference type="EMBL" id="CADEAL010003868">
    <property type="protein sequence ID" value="CAB1446050.1"/>
    <property type="molecule type" value="Genomic_DNA"/>
</dbReference>
<evidence type="ECO:0000256" key="1">
    <source>
        <dbReference type="SAM" id="MobiDB-lite"/>
    </source>
</evidence>
<protein>
    <submittedName>
        <fullName evidence="2">Uncharacterized protein</fullName>
    </submittedName>
</protein>
<dbReference type="AlphaFoldDB" id="A0A9N7VB23"/>
<name>A0A9N7VB23_PLEPL</name>
<feature type="region of interest" description="Disordered" evidence="1">
    <location>
        <begin position="1"/>
        <end position="58"/>
    </location>
</feature>
<evidence type="ECO:0000313" key="2">
    <source>
        <dbReference type="EMBL" id="CAB1446050.1"/>
    </source>
</evidence>
<feature type="compositionally biased region" description="Basic and acidic residues" evidence="1">
    <location>
        <begin position="10"/>
        <end position="50"/>
    </location>
</feature>
<reference evidence="2" key="1">
    <citation type="submission" date="2020-03" db="EMBL/GenBank/DDBJ databases">
        <authorList>
            <person name="Weist P."/>
        </authorList>
    </citation>
    <scope>NUCLEOTIDE SEQUENCE</scope>
</reference>
<gene>
    <name evidence="2" type="ORF">PLEPLA_LOCUS33792</name>
</gene>
<accession>A0A9N7VB23</accession>
<proteinExistence type="predicted"/>